<gene>
    <name evidence="7" type="ORF">P4O66_003298</name>
</gene>
<keyword evidence="5" id="KW-1133">Transmembrane helix</keyword>
<feature type="compositionally biased region" description="Basic residues" evidence="4">
    <location>
        <begin position="52"/>
        <end position="72"/>
    </location>
</feature>
<dbReference type="GO" id="GO:0000812">
    <property type="term" value="C:Swr1 complex"/>
    <property type="evidence" value="ECO:0007669"/>
    <property type="project" value="TreeGrafter"/>
</dbReference>
<dbReference type="PROSITE" id="PS51279">
    <property type="entry name" value="BCNT_C"/>
    <property type="match status" value="1"/>
</dbReference>
<organism evidence="7 8">
    <name type="scientific">Electrophorus voltai</name>
    <dbReference type="NCBI Taxonomy" id="2609070"/>
    <lineage>
        <taxon>Eukaryota</taxon>
        <taxon>Metazoa</taxon>
        <taxon>Chordata</taxon>
        <taxon>Craniata</taxon>
        <taxon>Vertebrata</taxon>
        <taxon>Euteleostomi</taxon>
        <taxon>Actinopterygii</taxon>
        <taxon>Neopterygii</taxon>
        <taxon>Teleostei</taxon>
        <taxon>Ostariophysi</taxon>
        <taxon>Gymnotiformes</taxon>
        <taxon>Gymnotoidei</taxon>
        <taxon>Gymnotidae</taxon>
        <taxon>Electrophorus</taxon>
    </lineage>
</organism>
<dbReference type="PANTHER" id="PTHR48407:SF1">
    <property type="entry name" value="CRANIOFACIAL DEVELOPMENT PROTEIN 1"/>
    <property type="match status" value="1"/>
</dbReference>
<feature type="transmembrane region" description="Helical" evidence="5">
    <location>
        <begin position="306"/>
        <end position="328"/>
    </location>
</feature>
<dbReference type="Pfam" id="PF07572">
    <property type="entry name" value="BCNT"/>
    <property type="match status" value="1"/>
</dbReference>
<evidence type="ECO:0000256" key="5">
    <source>
        <dbReference type="SAM" id="Phobius"/>
    </source>
</evidence>
<comment type="function">
    <text evidence="3">May play a role during embryogenesis.</text>
</comment>
<keyword evidence="8" id="KW-1185">Reference proteome</keyword>
<keyword evidence="3" id="KW-0158">Chromosome</keyword>
<evidence type="ECO:0000259" key="6">
    <source>
        <dbReference type="PROSITE" id="PS51279"/>
    </source>
</evidence>
<dbReference type="AlphaFoldDB" id="A0AAD9DJC7"/>
<evidence type="ECO:0000256" key="4">
    <source>
        <dbReference type="SAM" id="MobiDB-lite"/>
    </source>
</evidence>
<evidence type="ECO:0000256" key="1">
    <source>
        <dbReference type="ARBA" id="ARBA00019033"/>
    </source>
</evidence>
<dbReference type="GO" id="GO:0000776">
    <property type="term" value="C:kinetochore"/>
    <property type="evidence" value="ECO:0007669"/>
    <property type="project" value="UniProtKB-KW"/>
</dbReference>
<reference evidence="7" key="1">
    <citation type="submission" date="2023-03" db="EMBL/GenBank/DDBJ databases">
        <title>Electrophorus voltai genome.</title>
        <authorList>
            <person name="Bian C."/>
        </authorList>
    </citation>
    <scope>NUCLEOTIDE SEQUENCE</scope>
    <source>
        <strain evidence="7">CB-2022</strain>
        <tissue evidence="7">Muscle</tissue>
    </source>
</reference>
<comment type="caution">
    <text evidence="7">The sequence shown here is derived from an EMBL/GenBank/DDBJ whole genome shotgun (WGS) entry which is preliminary data.</text>
</comment>
<protein>
    <recommendedName>
        <fullName evidence="1 3">Craniofacial development protein 1</fullName>
    </recommendedName>
    <alternativeName>
        <fullName evidence="2 3">Bucentaur</fullName>
    </alternativeName>
</protein>
<keyword evidence="5" id="KW-0812">Transmembrane</keyword>
<feature type="region of interest" description="Disordered" evidence="4">
    <location>
        <begin position="1"/>
        <end position="237"/>
    </location>
</feature>
<comment type="subcellular location">
    <subcellularLocation>
        <location evidence="3">Chromosome</location>
        <location evidence="3">Centromere</location>
        <location evidence="3">Kinetochore</location>
    </subcellularLocation>
</comment>
<feature type="compositionally biased region" description="Polar residues" evidence="4">
    <location>
        <begin position="128"/>
        <end position="154"/>
    </location>
</feature>
<feature type="domain" description="BCNT-C" evidence="6">
    <location>
        <begin position="224"/>
        <end position="305"/>
    </location>
</feature>
<keyword evidence="5" id="KW-0472">Membrane</keyword>
<evidence type="ECO:0000256" key="3">
    <source>
        <dbReference type="RuleBase" id="RU363092"/>
    </source>
</evidence>
<dbReference type="EMBL" id="JAROKS010000026">
    <property type="protein sequence ID" value="KAK1784605.1"/>
    <property type="molecule type" value="Genomic_DNA"/>
</dbReference>
<sequence length="347" mass="38726">MNYSDYDSEDYSSNEDEDYVPSDDNLSEDDMNECVKEDGLELDDQNELHSNQVKKKKKSNKGIATRKRRKGGLKLETGDEDTPNEQREEGAKGEGGLRTEDESQRKKKADDLWASFLSDVGPRPKDPTTVSQESTATANSDKASKATTDTTQQDSDLKEPSRITITKVFDFAGEEVRVTKEVDADSREARSFLKKEDKVEETPEQPTSVSNASPPSSVAPGPSVKRPAGMGGIWNRIGGKKQKMSTLEKSKLDWDAFKEEEGITDELAIHNRGKEGYVERKNFLERVDQRQFELEKSAPRLEGRSVPLLLVSVTMKPGVLPAVLLALLRAGNREREQGTRVPCGRRM</sequence>
<proteinExistence type="predicted"/>
<feature type="compositionally biased region" description="Low complexity" evidence="4">
    <location>
        <begin position="206"/>
        <end position="224"/>
    </location>
</feature>
<accession>A0AAD9DJC7</accession>
<dbReference type="PANTHER" id="PTHR48407">
    <property type="entry name" value="CRANIOFACIAL DEVELOPMENT PROTEIN 1"/>
    <property type="match status" value="1"/>
</dbReference>
<evidence type="ECO:0000256" key="2">
    <source>
        <dbReference type="ARBA" id="ARBA00030244"/>
    </source>
</evidence>
<keyword evidence="3" id="KW-0217">Developmental protein</keyword>
<feature type="compositionally biased region" description="Basic and acidic residues" evidence="4">
    <location>
        <begin position="174"/>
        <end position="201"/>
    </location>
</feature>
<dbReference type="InterPro" id="IPR027124">
    <property type="entry name" value="Swc5/CFDP1/2"/>
</dbReference>
<dbReference type="InterPro" id="IPR011421">
    <property type="entry name" value="BCNT-C"/>
</dbReference>
<dbReference type="Proteomes" id="UP001239994">
    <property type="component" value="Unassembled WGS sequence"/>
</dbReference>
<feature type="compositionally biased region" description="Acidic residues" evidence="4">
    <location>
        <begin position="1"/>
        <end position="32"/>
    </location>
</feature>
<evidence type="ECO:0000313" key="8">
    <source>
        <dbReference type="Proteomes" id="UP001239994"/>
    </source>
</evidence>
<evidence type="ECO:0000313" key="7">
    <source>
        <dbReference type="EMBL" id="KAK1784605.1"/>
    </source>
</evidence>
<name>A0AAD9DJC7_9TELE</name>
<keyword evidence="3" id="KW-0995">Kinetochore</keyword>
<feature type="compositionally biased region" description="Basic and acidic residues" evidence="4">
    <location>
        <begin position="84"/>
        <end position="111"/>
    </location>
</feature>